<evidence type="ECO:0000313" key="3">
    <source>
        <dbReference type="Proteomes" id="UP001239445"/>
    </source>
</evidence>
<accession>A0AAJ0BJ38</accession>
<dbReference type="EMBL" id="MU839831">
    <property type="protein sequence ID" value="KAK1756801.1"/>
    <property type="molecule type" value="Genomic_DNA"/>
</dbReference>
<gene>
    <name evidence="2" type="ORF">QBC47DRAFT_169605</name>
</gene>
<comment type="caution">
    <text evidence="2">The sequence shown here is derived from an EMBL/GenBank/DDBJ whole genome shotgun (WGS) entry which is preliminary data.</text>
</comment>
<dbReference type="AlphaFoldDB" id="A0AAJ0BJ38"/>
<feature type="region of interest" description="Disordered" evidence="1">
    <location>
        <begin position="1"/>
        <end position="21"/>
    </location>
</feature>
<keyword evidence="3" id="KW-1185">Reference proteome</keyword>
<organism evidence="2 3">
    <name type="scientific">Echria macrotheca</name>
    <dbReference type="NCBI Taxonomy" id="438768"/>
    <lineage>
        <taxon>Eukaryota</taxon>
        <taxon>Fungi</taxon>
        <taxon>Dikarya</taxon>
        <taxon>Ascomycota</taxon>
        <taxon>Pezizomycotina</taxon>
        <taxon>Sordariomycetes</taxon>
        <taxon>Sordariomycetidae</taxon>
        <taxon>Sordariales</taxon>
        <taxon>Schizotheciaceae</taxon>
        <taxon>Echria</taxon>
    </lineage>
</organism>
<proteinExistence type="predicted"/>
<sequence>MIIRRQSSDEAGEPEMAGQQVIQHTGAPCEVRTTNRRRSRDVFYDVGITRPGKGNSTNLTNIKASDPEPRLIKQSLDFHNRVALAWADSVPGRIDPHVAIKVLGSHRGASGGSKRVGICILRQVGIQSGYHSDPIPVAAAVKVHGKSGVIRHSVCALPAAIGLQATGLLPVGNGCVLPQIRSSYKPRPTGLTSSPEPFTALISDEIRG</sequence>
<evidence type="ECO:0000313" key="2">
    <source>
        <dbReference type="EMBL" id="KAK1756801.1"/>
    </source>
</evidence>
<dbReference type="Proteomes" id="UP001239445">
    <property type="component" value="Unassembled WGS sequence"/>
</dbReference>
<protein>
    <submittedName>
        <fullName evidence="2">Uncharacterized protein</fullName>
    </submittedName>
</protein>
<name>A0AAJ0BJ38_9PEZI</name>
<evidence type="ECO:0000256" key="1">
    <source>
        <dbReference type="SAM" id="MobiDB-lite"/>
    </source>
</evidence>
<reference evidence="2" key="1">
    <citation type="submission" date="2023-06" db="EMBL/GenBank/DDBJ databases">
        <title>Genome-scale phylogeny and comparative genomics of the fungal order Sordariales.</title>
        <authorList>
            <consortium name="Lawrence Berkeley National Laboratory"/>
            <person name="Hensen N."/>
            <person name="Bonometti L."/>
            <person name="Westerberg I."/>
            <person name="Brannstrom I.O."/>
            <person name="Guillou S."/>
            <person name="Cros-Aarteil S."/>
            <person name="Calhoun S."/>
            <person name="Haridas S."/>
            <person name="Kuo A."/>
            <person name="Mondo S."/>
            <person name="Pangilinan J."/>
            <person name="Riley R."/>
            <person name="Labutti K."/>
            <person name="Andreopoulos B."/>
            <person name="Lipzen A."/>
            <person name="Chen C."/>
            <person name="Yanf M."/>
            <person name="Daum C."/>
            <person name="Ng V."/>
            <person name="Clum A."/>
            <person name="Steindorff A."/>
            <person name="Ohm R."/>
            <person name="Martin F."/>
            <person name="Silar P."/>
            <person name="Natvig D."/>
            <person name="Lalanne C."/>
            <person name="Gautier V."/>
            <person name="Ament-Velasquez S.L."/>
            <person name="Kruys A."/>
            <person name="Hutchinson M.I."/>
            <person name="Powell A.J."/>
            <person name="Barry K."/>
            <person name="Miller A.N."/>
            <person name="Grigoriev I.V."/>
            <person name="Debuchy R."/>
            <person name="Gladieux P."/>
            <person name="Thoren M.H."/>
            <person name="Johannesson H."/>
        </authorList>
    </citation>
    <scope>NUCLEOTIDE SEQUENCE</scope>
    <source>
        <strain evidence="2">PSN4</strain>
    </source>
</reference>